<reference evidence="2" key="2">
    <citation type="submission" date="2016-04" db="EMBL/GenBank/DDBJ databases">
        <authorList>
            <person name="Evans L.H."/>
            <person name="Alamgir A."/>
            <person name="Owens N."/>
            <person name="Weber N.D."/>
            <person name="Virtaneva K."/>
            <person name="Barbian K."/>
            <person name="Babar A."/>
            <person name="Rosenke K."/>
        </authorList>
    </citation>
    <scope>NUCLEOTIDE SEQUENCE</scope>
</reference>
<protein>
    <submittedName>
        <fullName evidence="2">Putative small transmembrane protein</fullName>
    </submittedName>
</protein>
<sequence>MYPLLNNPFINFRKNRLVTDKKMAFYFGPVIDWQDFLSFYWLHCFFVVIIIFILGLVVSLLRGLTREVREPAWYAQWVRESKSRKR</sequence>
<keyword evidence="1" id="KW-1133">Transmembrane helix</keyword>
<keyword evidence="1 2" id="KW-0812">Transmembrane</keyword>
<evidence type="ECO:0000256" key="1">
    <source>
        <dbReference type="SAM" id="Phobius"/>
    </source>
</evidence>
<keyword evidence="1" id="KW-0472">Membrane</keyword>
<organism evidence="2">
    <name type="scientific">Bolahun virus variant 1</name>
    <dbReference type="NCBI Taxonomy" id="1903426"/>
    <lineage>
        <taxon>Viruses</taxon>
        <taxon>Riboviria</taxon>
    </lineage>
</organism>
<proteinExistence type="predicted"/>
<evidence type="ECO:0000313" key="2">
    <source>
        <dbReference type="EMBL" id="AOR51370.1"/>
    </source>
</evidence>
<dbReference type="EMBL" id="KX148551">
    <property type="protein sequence ID" value="AOR51370.1"/>
    <property type="molecule type" value="Viral_cRNA"/>
</dbReference>
<name>A0A1C9U5C6_9VIRU</name>
<accession>A0A1C9U5C6</accession>
<reference evidence="2" key="1">
    <citation type="journal article" date="2016" name="Virology">
        <title>West African Anopheles gambiae mosquitoes harbor a taxonomically diverse virome including new insect-specific flaviviruses, mononegaviruses, and totiviruses.</title>
        <authorList>
            <person name="Fauver J.R."/>
            <person name="Grubaugh N.D."/>
            <person name="Krajacich B.J."/>
            <person name="Weger-Lucarelli J."/>
            <person name="Lakin S.M."/>
            <person name="Fakoli L.S. Jr"/>
            <person name="Bolay F.K."/>
            <person name="Diclaro J.W. Jr"/>
            <person name="Dabire K.R."/>
            <person name="Foy B.D."/>
            <person name="Brackney D.E."/>
            <person name="Ebel G.D."/>
            <person name="Stenglein M.D."/>
        </authorList>
    </citation>
    <scope>NUCLEOTIDE SEQUENCE</scope>
</reference>
<feature type="transmembrane region" description="Helical" evidence="1">
    <location>
        <begin position="39"/>
        <end position="61"/>
    </location>
</feature>